<dbReference type="SMART" id="SM00184">
    <property type="entry name" value="RING"/>
    <property type="match status" value="1"/>
</dbReference>
<feature type="compositionally biased region" description="Basic and acidic residues" evidence="6">
    <location>
        <begin position="261"/>
        <end position="270"/>
    </location>
</feature>
<dbReference type="AlphaFoldDB" id="A0AAD6ZGK0"/>
<evidence type="ECO:0000256" key="6">
    <source>
        <dbReference type="SAM" id="MobiDB-lite"/>
    </source>
</evidence>
<evidence type="ECO:0000313" key="8">
    <source>
        <dbReference type="EMBL" id="KAJ7320886.1"/>
    </source>
</evidence>
<evidence type="ECO:0000256" key="4">
    <source>
        <dbReference type="PROSITE-ProRule" id="PRU00175"/>
    </source>
</evidence>
<keyword evidence="9" id="KW-1185">Reference proteome</keyword>
<feature type="coiled-coil region" evidence="5">
    <location>
        <begin position="89"/>
        <end position="158"/>
    </location>
</feature>
<dbReference type="EMBL" id="JARIHO010000053">
    <property type="protein sequence ID" value="KAJ7320886.1"/>
    <property type="molecule type" value="Genomic_DNA"/>
</dbReference>
<keyword evidence="3" id="KW-0862">Zinc</keyword>
<feature type="domain" description="RING-type" evidence="7">
    <location>
        <begin position="6"/>
        <end position="48"/>
    </location>
</feature>
<accession>A0AAD6ZGK0</accession>
<dbReference type="InterPro" id="IPR001841">
    <property type="entry name" value="Znf_RING"/>
</dbReference>
<evidence type="ECO:0000256" key="3">
    <source>
        <dbReference type="ARBA" id="ARBA00022833"/>
    </source>
</evidence>
<protein>
    <recommendedName>
        <fullName evidence="7">RING-type domain-containing protein</fullName>
    </recommendedName>
</protein>
<sequence length="370" mass="40923">MSECHCHICLSNYAVSAFRALKCGHCYCLSCITSVQRTNTKPVCPDCRAPILANGPQPIYLDVVGAKPLARLVAEGIERMDGDAKLVSVHTAQRKLQQVAREMEEREEATAQLLTALADFSDRIAPLFSKARSQATEIRALRTQLADAEALRAQAERATALAGEVAILRAEQRALRDEVRDAHASRELERTRAEAGEGAARRAEAAQGEAQREVRKLKGYLERAAEDRNVQKQKMKAVMREKDALEQQLKQQRKSAMQMQMRKDAMHSDNDDLEVEEEPKWTYLEGSSESESEPSLPQRASGSRPAPVLTFEGMPRPGFASDWQLQLSTGTGRGMKRKAPDGGFPIALNQGRAAAAVQLGPKHSRRVKVR</sequence>
<name>A0AAD6ZGK0_9AGAR</name>
<feature type="region of interest" description="Disordered" evidence="6">
    <location>
        <begin position="179"/>
        <end position="213"/>
    </location>
</feature>
<evidence type="ECO:0000313" key="9">
    <source>
        <dbReference type="Proteomes" id="UP001218218"/>
    </source>
</evidence>
<keyword evidence="2 4" id="KW-0863">Zinc-finger</keyword>
<feature type="compositionally biased region" description="Polar residues" evidence="6">
    <location>
        <begin position="248"/>
        <end position="258"/>
    </location>
</feature>
<evidence type="ECO:0000256" key="2">
    <source>
        <dbReference type="ARBA" id="ARBA00022771"/>
    </source>
</evidence>
<evidence type="ECO:0000256" key="5">
    <source>
        <dbReference type="SAM" id="Coils"/>
    </source>
</evidence>
<keyword evidence="1" id="KW-0479">Metal-binding</keyword>
<dbReference type="GO" id="GO:0008270">
    <property type="term" value="F:zinc ion binding"/>
    <property type="evidence" value="ECO:0007669"/>
    <property type="project" value="UniProtKB-KW"/>
</dbReference>
<dbReference type="PROSITE" id="PS50089">
    <property type="entry name" value="ZF_RING_2"/>
    <property type="match status" value="1"/>
</dbReference>
<feature type="compositionally biased region" description="Low complexity" evidence="6">
    <location>
        <begin position="285"/>
        <end position="295"/>
    </location>
</feature>
<dbReference type="InterPro" id="IPR018957">
    <property type="entry name" value="Znf_C3HC4_RING-type"/>
</dbReference>
<comment type="caution">
    <text evidence="8">The sequence shown here is derived from an EMBL/GenBank/DDBJ whole genome shotgun (WGS) entry which is preliminary data.</text>
</comment>
<dbReference type="InterPro" id="IPR017907">
    <property type="entry name" value="Znf_RING_CS"/>
</dbReference>
<dbReference type="Pfam" id="PF00097">
    <property type="entry name" value="zf-C3HC4"/>
    <property type="match status" value="1"/>
</dbReference>
<dbReference type="Gene3D" id="3.30.40.10">
    <property type="entry name" value="Zinc/RING finger domain, C3HC4 (zinc finger)"/>
    <property type="match status" value="1"/>
</dbReference>
<dbReference type="InterPro" id="IPR013083">
    <property type="entry name" value="Znf_RING/FYVE/PHD"/>
</dbReference>
<organism evidence="8 9">
    <name type="scientific">Mycena albidolilacea</name>
    <dbReference type="NCBI Taxonomy" id="1033008"/>
    <lineage>
        <taxon>Eukaryota</taxon>
        <taxon>Fungi</taxon>
        <taxon>Dikarya</taxon>
        <taxon>Basidiomycota</taxon>
        <taxon>Agaricomycotina</taxon>
        <taxon>Agaricomycetes</taxon>
        <taxon>Agaricomycetidae</taxon>
        <taxon>Agaricales</taxon>
        <taxon>Marasmiineae</taxon>
        <taxon>Mycenaceae</taxon>
        <taxon>Mycena</taxon>
    </lineage>
</organism>
<dbReference type="PROSITE" id="PS00518">
    <property type="entry name" value="ZF_RING_1"/>
    <property type="match status" value="1"/>
</dbReference>
<evidence type="ECO:0000259" key="7">
    <source>
        <dbReference type="PROSITE" id="PS50089"/>
    </source>
</evidence>
<reference evidence="8" key="1">
    <citation type="submission" date="2023-03" db="EMBL/GenBank/DDBJ databases">
        <title>Massive genome expansion in bonnet fungi (Mycena s.s.) driven by repeated elements and novel gene families across ecological guilds.</title>
        <authorList>
            <consortium name="Lawrence Berkeley National Laboratory"/>
            <person name="Harder C.B."/>
            <person name="Miyauchi S."/>
            <person name="Viragh M."/>
            <person name="Kuo A."/>
            <person name="Thoen E."/>
            <person name="Andreopoulos B."/>
            <person name="Lu D."/>
            <person name="Skrede I."/>
            <person name="Drula E."/>
            <person name="Henrissat B."/>
            <person name="Morin E."/>
            <person name="Kohler A."/>
            <person name="Barry K."/>
            <person name="LaButti K."/>
            <person name="Morin E."/>
            <person name="Salamov A."/>
            <person name="Lipzen A."/>
            <person name="Mereny Z."/>
            <person name="Hegedus B."/>
            <person name="Baldrian P."/>
            <person name="Stursova M."/>
            <person name="Weitz H."/>
            <person name="Taylor A."/>
            <person name="Grigoriev I.V."/>
            <person name="Nagy L.G."/>
            <person name="Martin F."/>
            <person name="Kauserud H."/>
        </authorList>
    </citation>
    <scope>NUCLEOTIDE SEQUENCE</scope>
    <source>
        <strain evidence="8">CBHHK002</strain>
    </source>
</reference>
<evidence type="ECO:0000256" key="1">
    <source>
        <dbReference type="ARBA" id="ARBA00022723"/>
    </source>
</evidence>
<dbReference type="SUPFAM" id="SSF57850">
    <property type="entry name" value="RING/U-box"/>
    <property type="match status" value="1"/>
</dbReference>
<feature type="region of interest" description="Disordered" evidence="6">
    <location>
        <begin position="228"/>
        <end position="306"/>
    </location>
</feature>
<keyword evidence="5" id="KW-0175">Coiled coil</keyword>
<dbReference type="Proteomes" id="UP001218218">
    <property type="component" value="Unassembled WGS sequence"/>
</dbReference>
<gene>
    <name evidence="8" type="ORF">DFH08DRAFT_388890</name>
</gene>
<proteinExistence type="predicted"/>